<name>A0A437M8Z5_9SPHN</name>
<dbReference type="PANTHER" id="PTHR41521:SF4">
    <property type="entry name" value="BLR0684 PROTEIN"/>
    <property type="match status" value="1"/>
</dbReference>
<gene>
    <name evidence="2" type="ORF">EOD43_10140</name>
</gene>
<accession>A0A437M8Z5</accession>
<feature type="domain" description="DUF1330" evidence="1">
    <location>
        <begin position="3"/>
        <end position="95"/>
    </location>
</feature>
<proteinExistence type="predicted"/>
<dbReference type="SUPFAM" id="SSF54909">
    <property type="entry name" value="Dimeric alpha+beta barrel"/>
    <property type="match status" value="1"/>
</dbReference>
<reference evidence="2 3" key="1">
    <citation type="submission" date="2019-01" db="EMBL/GenBank/DDBJ databases">
        <authorList>
            <person name="Chen W.-M."/>
        </authorList>
    </citation>
    <scope>NUCLEOTIDE SEQUENCE [LARGE SCALE GENOMIC DNA]</scope>
    <source>
        <strain evidence="2 3">CCP-7</strain>
    </source>
</reference>
<dbReference type="RefSeq" id="WP_127743437.1">
    <property type="nucleotide sequence ID" value="NZ_SACN01000001.1"/>
</dbReference>
<dbReference type="PANTHER" id="PTHR41521">
    <property type="match status" value="1"/>
</dbReference>
<protein>
    <submittedName>
        <fullName evidence="2">DUF1330 domain-containing protein</fullName>
    </submittedName>
</protein>
<organism evidence="2 3">
    <name type="scientific">Sphingomonas crocodyli</name>
    <dbReference type="NCBI Taxonomy" id="1979270"/>
    <lineage>
        <taxon>Bacteria</taxon>
        <taxon>Pseudomonadati</taxon>
        <taxon>Pseudomonadota</taxon>
        <taxon>Alphaproteobacteria</taxon>
        <taxon>Sphingomonadales</taxon>
        <taxon>Sphingomonadaceae</taxon>
        <taxon>Sphingomonas</taxon>
    </lineage>
</organism>
<dbReference type="EMBL" id="SACN01000001">
    <property type="protein sequence ID" value="RVT94188.1"/>
    <property type="molecule type" value="Genomic_DNA"/>
</dbReference>
<dbReference type="Pfam" id="PF07045">
    <property type="entry name" value="DUF1330"/>
    <property type="match status" value="1"/>
</dbReference>
<evidence type="ECO:0000259" key="1">
    <source>
        <dbReference type="Pfam" id="PF07045"/>
    </source>
</evidence>
<dbReference type="InterPro" id="IPR011008">
    <property type="entry name" value="Dimeric_a/b-barrel"/>
</dbReference>
<dbReference type="Gene3D" id="3.30.70.100">
    <property type="match status" value="1"/>
</dbReference>
<dbReference type="OrthoDB" id="9806380at2"/>
<comment type="caution">
    <text evidence="2">The sequence shown here is derived from an EMBL/GenBank/DDBJ whole genome shotgun (WGS) entry which is preliminary data.</text>
</comment>
<sequence>MAAYVVFIRDSITDPAGMEDYAAAAGKARGDHKIERLVFYDPCEALEGPPVDGVVIVKFEDMAAAKAWYYSDAYQAAAKIRQRSADYRVILTEGV</sequence>
<keyword evidence="3" id="KW-1185">Reference proteome</keyword>
<evidence type="ECO:0000313" key="3">
    <source>
        <dbReference type="Proteomes" id="UP000282971"/>
    </source>
</evidence>
<dbReference type="AlphaFoldDB" id="A0A437M8Z5"/>
<evidence type="ECO:0000313" key="2">
    <source>
        <dbReference type="EMBL" id="RVT94188.1"/>
    </source>
</evidence>
<dbReference type="InterPro" id="IPR010753">
    <property type="entry name" value="DUF1330"/>
</dbReference>
<dbReference type="Proteomes" id="UP000282971">
    <property type="component" value="Unassembled WGS sequence"/>
</dbReference>